<evidence type="ECO:0000313" key="1">
    <source>
        <dbReference type="EMBL" id="GGK98628.1"/>
    </source>
</evidence>
<gene>
    <name evidence="1" type="ORF">GCM10010126_67520</name>
</gene>
<accession>A0AA37BNF1</accession>
<comment type="caution">
    <text evidence="1">The sequence shown here is derived from an EMBL/GenBank/DDBJ whole genome shotgun (WGS) entry which is preliminary data.</text>
</comment>
<dbReference type="Proteomes" id="UP000627984">
    <property type="component" value="Unassembled WGS sequence"/>
</dbReference>
<dbReference type="EMBL" id="BMQD01000043">
    <property type="protein sequence ID" value="GGK98628.1"/>
    <property type="molecule type" value="Genomic_DNA"/>
</dbReference>
<name>A0AA37BNF1_9ACTN</name>
<organism evidence="1 2">
    <name type="scientific">Planomonospora parontospora</name>
    <dbReference type="NCBI Taxonomy" id="58119"/>
    <lineage>
        <taxon>Bacteria</taxon>
        <taxon>Bacillati</taxon>
        <taxon>Actinomycetota</taxon>
        <taxon>Actinomycetes</taxon>
        <taxon>Streptosporangiales</taxon>
        <taxon>Streptosporangiaceae</taxon>
        <taxon>Planomonospora</taxon>
    </lineage>
</organism>
<sequence>MPAARAMRLVVTAAPYSATSGSVVATIIALRSSILIAGARRRVGVCVMHFIIRSEYSLRQWINADRAGRTVVRRAVTGTAEGAGILSLTASSRARNTPGRGRR</sequence>
<reference evidence="1" key="2">
    <citation type="submission" date="2022-09" db="EMBL/GenBank/DDBJ databases">
        <authorList>
            <person name="Sun Q."/>
            <person name="Ohkuma M."/>
        </authorList>
    </citation>
    <scope>NUCLEOTIDE SEQUENCE</scope>
    <source>
        <strain evidence="1">JCM 3093</strain>
    </source>
</reference>
<protein>
    <submittedName>
        <fullName evidence="1">Uncharacterized protein</fullName>
    </submittedName>
</protein>
<proteinExistence type="predicted"/>
<dbReference type="AlphaFoldDB" id="A0AA37BNF1"/>
<reference evidence="1" key="1">
    <citation type="journal article" date="2014" name="Int. J. Syst. Evol. Microbiol.">
        <title>Complete genome sequence of Corynebacterium casei LMG S-19264T (=DSM 44701T), isolated from a smear-ripened cheese.</title>
        <authorList>
            <consortium name="US DOE Joint Genome Institute (JGI-PGF)"/>
            <person name="Walter F."/>
            <person name="Albersmeier A."/>
            <person name="Kalinowski J."/>
            <person name="Ruckert C."/>
        </authorList>
    </citation>
    <scope>NUCLEOTIDE SEQUENCE</scope>
    <source>
        <strain evidence="1">JCM 3093</strain>
    </source>
</reference>
<evidence type="ECO:0000313" key="2">
    <source>
        <dbReference type="Proteomes" id="UP000627984"/>
    </source>
</evidence>